<keyword evidence="3" id="KW-1185">Reference proteome</keyword>
<dbReference type="EMBL" id="JAMOIL010000010">
    <property type="protein sequence ID" value="MCM0620484.1"/>
    <property type="molecule type" value="Genomic_DNA"/>
</dbReference>
<feature type="transmembrane region" description="Helical" evidence="1">
    <location>
        <begin position="37"/>
        <end position="60"/>
    </location>
</feature>
<keyword evidence="1" id="KW-1133">Transmembrane helix</keyword>
<feature type="transmembrane region" description="Helical" evidence="1">
    <location>
        <begin position="66"/>
        <end position="87"/>
    </location>
</feature>
<sequence length="117" mass="12558">MDDRLPVAPQRRRHLMDPAAPQRDTINSAGITRVQTWVLSILAVSTILHLAIAVLLAAWLAGPDHLVSQIGLTVISGAFGVIAFAVGRLIHRVPVVSPVLLLGLLPIPVGLVWFLLL</sequence>
<comment type="caution">
    <text evidence="2">The sequence shown here is derived from an EMBL/GenBank/DDBJ whole genome shotgun (WGS) entry which is preliminary data.</text>
</comment>
<accession>A0A9X2IFI8</accession>
<keyword evidence="1" id="KW-0812">Transmembrane</keyword>
<evidence type="ECO:0000313" key="2">
    <source>
        <dbReference type="EMBL" id="MCM0620484.1"/>
    </source>
</evidence>
<dbReference type="RefSeq" id="WP_250827090.1">
    <property type="nucleotide sequence ID" value="NZ_JAMOIL010000010.1"/>
</dbReference>
<reference evidence="2" key="1">
    <citation type="submission" date="2022-05" db="EMBL/GenBank/DDBJ databases">
        <authorList>
            <person name="Tuo L."/>
        </authorList>
    </citation>
    <scope>NUCLEOTIDE SEQUENCE</scope>
    <source>
        <strain evidence="2">BSK12Z-4</strain>
    </source>
</reference>
<proteinExistence type="predicted"/>
<evidence type="ECO:0000256" key="1">
    <source>
        <dbReference type="SAM" id="Phobius"/>
    </source>
</evidence>
<gene>
    <name evidence="2" type="ORF">M8330_09270</name>
</gene>
<dbReference type="Proteomes" id="UP001139485">
    <property type="component" value="Unassembled WGS sequence"/>
</dbReference>
<feature type="transmembrane region" description="Helical" evidence="1">
    <location>
        <begin position="99"/>
        <end position="116"/>
    </location>
</feature>
<organism evidence="2 3">
    <name type="scientific">Nocardioides bruguierae</name>
    <dbReference type="NCBI Taxonomy" id="2945102"/>
    <lineage>
        <taxon>Bacteria</taxon>
        <taxon>Bacillati</taxon>
        <taxon>Actinomycetota</taxon>
        <taxon>Actinomycetes</taxon>
        <taxon>Propionibacteriales</taxon>
        <taxon>Nocardioidaceae</taxon>
        <taxon>Nocardioides</taxon>
    </lineage>
</organism>
<name>A0A9X2IFI8_9ACTN</name>
<dbReference type="AlphaFoldDB" id="A0A9X2IFI8"/>
<protein>
    <submittedName>
        <fullName evidence="2">Uncharacterized protein</fullName>
    </submittedName>
</protein>
<keyword evidence="1" id="KW-0472">Membrane</keyword>
<evidence type="ECO:0000313" key="3">
    <source>
        <dbReference type="Proteomes" id="UP001139485"/>
    </source>
</evidence>